<comment type="caution">
    <text evidence="1">The sequence shown here is derived from an EMBL/GenBank/DDBJ whole genome shotgun (WGS) entry which is preliminary data.</text>
</comment>
<evidence type="ECO:0000313" key="2">
    <source>
        <dbReference type="Proteomes" id="UP000050349"/>
    </source>
</evidence>
<accession>A0A0P8ZFI5</accession>
<sequence length="81" mass="9312">MRTGQEIASLRRMSRLAFYFEATRKPDRIIDVPGVTRRTLSGYQSRACLLRRHKHRESQIDELFVPADGLQSTPNILGNVI</sequence>
<proteinExistence type="predicted"/>
<evidence type="ECO:0000313" key="1">
    <source>
        <dbReference type="EMBL" id="KPU55434.1"/>
    </source>
</evidence>
<dbReference type="EMBL" id="LJXB01000089">
    <property type="protein sequence ID" value="KPU55434.1"/>
    <property type="molecule type" value="Genomic_DNA"/>
</dbReference>
<gene>
    <name evidence="1" type="ORF">AN403_2223</name>
</gene>
<dbReference type="Proteomes" id="UP000050349">
    <property type="component" value="Unassembled WGS sequence"/>
</dbReference>
<organism evidence="1 2">
    <name type="scientific">Pseudomonas fluorescens</name>
    <dbReference type="NCBI Taxonomy" id="294"/>
    <lineage>
        <taxon>Bacteria</taxon>
        <taxon>Pseudomonadati</taxon>
        <taxon>Pseudomonadota</taxon>
        <taxon>Gammaproteobacteria</taxon>
        <taxon>Pseudomonadales</taxon>
        <taxon>Pseudomonadaceae</taxon>
        <taxon>Pseudomonas</taxon>
    </lineage>
</organism>
<reference evidence="1 2" key="1">
    <citation type="submission" date="2015-09" db="EMBL/GenBank/DDBJ databases">
        <authorList>
            <person name="Jackson K.R."/>
            <person name="Lunt B.L."/>
            <person name="Fisher J.N.B."/>
            <person name="Gardner A.V."/>
            <person name="Bailey M.E."/>
            <person name="Deus L.M."/>
            <person name="Earl A.S."/>
            <person name="Gibby P.D."/>
            <person name="Hartmann K.A."/>
            <person name="Liu J.E."/>
            <person name="Manci A.M."/>
            <person name="Nielsen D.A."/>
            <person name="Solomon M.B."/>
            <person name="Breakwell D.P."/>
            <person name="Burnett S.H."/>
            <person name="Grose J.H."/>
        </authorList>
    </citation>
    <scope>NUCLEOTIDE SEQUENCE [LARGE SCALE GENOMIC DNA]</scope>
    <source>
        <strain evidence="1 2">S613</strain>
    </source>
</reference>
<name>A0A0P8ZFI5_PSEFL</name>
<dbReference type="AlphaFoldDB" id="A0A0P8ZFI5"/>
<protein>
    <submittedName>
        <fullName evidence="1">Uncharacterized protein</fullName>
    </submittedName>
</protein>